<dbReference type="Proteomes" id="UP000198629">
    <property type="component" value="Unassembled WGS sequence"/>
</dbReference>
<reference evidence="5" key="1">
    <citation type="submission" date="2016-10" db="EMBL/GenBank/DDBJ databases">
        <authorList>
            <person name="Varghese N."/>
            <person name="Submissions S."/>
        </authorList>
    </citation>
    <scope>NUCLEOTIDE SEQUENCE [LARGE SCALE GENOMIC DNA]</scope>
    <source>
        <strain evidence="5">CBMB127</strain>
    </source>
</reference>
<evidence type="ECO:0000256" key="3">
    <source>
        <dbReference type="ARBA" id="ARBA00024247"/>
    </source>
</evidence>
<dbReference type="Gene3D" id="3.10.20.30">
    <property type="match status" value="1"/>
</dbReference>
<dbReference type="GO" id="GO:0000166">
    <property type="term" value="F:nucleotide binding"/>
    <property type="evidence" value="ECO:0007669"/>
    <property type="project" value="UniProtKB-KW"/>
</dbReference>
<evidence type="ECO:0000256" key="2">
    <source>
        <dbReference type="ARBA" id="ARBA00024200"/>
    </source>
</evidence>
<dbReference type="GO" id="GO:0006777">
    <property type="term" value="P:Mo-molybdopterin cofactor biosynthetic process"/>
    <property type="evidence" value="ECO:0007669"/>
    <property type="project" value="InterPro"/>
</dbReference>
<dbReference type="CDD" id="cd00754">
    <property type="entry name" value="Ubl_MoaD"/>
    <property type="match status" value="1"/>
</dbReference>
<keyword evidence="1" id="KW-0547">Nucleotide-binding</keyword>
<dbReference type="EMBL" id="FNFX01000001">
    <property type="protein sequence ID" value="SDK15410.1"/>
    <property type="molecule type" value="Genomic_DNA"/>
</dbReference>
<name>A0A1G8ZMN3_9PROT</name>
<evidence type="ECO:0000256" key="1">
    <source>
        <dbReference type="ARBA" id="ARBA00022741"/>
    </source>
</evidence>
<dbReference type="GO" id="GO:1990133">
    <property type="term" value="C:molybdopterin adenylyltransferase complex"/>
    <property type="evidence" value="ECO:0007669"/>
    <property type="project" value="TreeGrafter"/>
</dbReference>
<dbReference type="AlphaFoldDB" id="A0A1G8ZMN3"/>
<gene>
    <name evidence="4" type="ORF">SAMN05192566_0367</name>
</gene>
<proteinExistence type="inferred from homology"/>
<dbReference type="Pfam" id="PF02597">
    <property type="entry name" value="ThiS"/>
    <property type="match status" value="1"/>
</dbReference>
<dbReference type="PANTHER" id="PTHR33359">
    <property type="entry name" value="MOLYBDOPTERIN SYNTHASE SULFUR CARRIER SUBUNIT"/>
    <property type="match status" value="1"/>
</dbReference>
<dbReference type="STRING" id="492660.SAMN05192566_0367"/>
<dbReference type="PANTHER" id="PTHR33359:SF1">
    <property type="entry name" value="MOLYBDOPTERIN SYNTHASE SULFUR CARRIER SUBUNIT"/>
    <property type="match status" value="1"/>
</dbReference>
<sequence length="85" mass="9366">MKITILYFARIKEVVNYSSEDVVLPDGVETIVALKSWLSGRGETWRKLFHGSGVVRAAINHELVDDMATVEEGDEVAFFPPVTGG</sequence>
<dbReference type="SUPFAM" id="SSF54285">
    <property type="entry name" value="MoaD/ThiS"/>
    <property type="match status" value="1"/>
</dbReference>
<dbReference type="InterPro" id="IPR016155">
    <property type="entry name" value="Mopterin_synth/thiamin_S_b"/>
</dbReference>
<dbReference type="InterPro" id="IPR044672">
    <property type="entry name" value="MOCS2A"/>
</dbReference>
<dbReference type="OrthoDB" id="9801945at2"/>
<protein>
    <recommendedName>
        <fullName evidence="3">Molybdopterin synthase sulfur carrier subunit</fullName>
    </recommendedName>
</protein>
<dbReference type="InterPro" id="IPR012675">
    <property type="entry name" value="Beta-grasp_dom_sf"/>
</dbReference>
<accession>A0A1G8ZMN3</accession>
<dbReference type="RefSeq" id="WP_091468979.1">
    <property type="nucleotide sequence ID" value="NZ_FNFX01000001.1"/>
</dbReference>
<dbReference type="NCBIfam" id="TIGR01682">
    <property type="entry name" value="moaD"/>
    <property type="match status" value="1"/>
</dbReference>
<organism evidence="4 5">
    <name type="scientific">Methylophilus rhizosphaerae</name>
    <dbReference type="NCBI Taxonomy" id="492660"/>
    <lineage>
        <taxon>Bacteria</taxon>
        <taxon>Pseudomonadati</taxon>
        <taxon>Pseudomonadota</taxon>
        <taxon>Betaproteobacteria</taxon>
        <taxon>Nitrosomonadales</taxon>
        <taxon>Methylophilaceae</taxon>
        <taxon>Methylophilus</taxon>
    </lineage>
</organism>
<dbReference type="UniPathway" id="UPA00344"/>
<evidence type="ECO:0000313" key="4">
    <source>
        <dbReference type="EMBL" id="SDK15410.1"/>
    </source>
</evidence>
<evidence type="ECO:0000313" key="5">
    <source>
        <dbReference type="Proteomes" id="UP000198629"/>
    </source>
</evidence>
<keyword evidence="5" id="KW-1185">Reference proteome</keyword>
<comment type="similarity">
    <text evidence="2">Belongs to the MoaD family.</text>
</comment>
<dbReference type="InterPro" id="IPR003749">
    <property type="entry name" value="ThiS/MoaD-like"/>
</dbReference>